<dbReference type="PATRIC" id="fig|759362.5.peg.2394"/>
<dbReference type="eggNOG" id="COG2982">
    <property type="taxonomic scope" value="Bacteria"/>
</dbReference>
<sequence length="509" mass="53196">MSRFHKVGGAAALALVLANPAYADLTADQLWDATKAGIESAVAQNEGLSVTIGTENRTGDTVTLADIAIIVDSAPTYVAVNIPSITLTSRPDGTVLMDQSDSYDFEIRIDDPESTSATPDQITLKLVGFQENDETIFSGTLEDLQIAYSVPRSGIRMPAGGLSISGADAADVPQISGELTYSGLAGTLGYKTEGALLLLDSDMTIASAALSLKVVDPQEGTFTLNGAFAEMNDKLDVALPLNGLTSMQAAYDNGLRMEQDSTVGASSFDFTMRGPYDMPMDGNMTIGSLTSTSNISRDLVAMDFAMGDVALSSSMTGPLGTIGRFEMGFDMAFAETADLQPYAITTKITDLVASDMIWAMVDPGGQLPRDPASMDVTLNGEWQVQGDVFDEAALASGAATIIPRSFGFAPLNISALGASITGGGTFELGPDMDADMPITNGSAEFTLIGIDALLQKLNAMGLIPPDAAMGATFALQGFTTQVDPQTRTTKIEVNNGVINLNGMVIPGFQ</sequence>
<dbReference type="HOGENOM" id="CLU_041418_0_0_5"/>
<evidence type="ECO:0000256" key="1">
    <source>
        <dbReference type="SAM" id="SignalP"/>
    </source>
</evidence>
<feature type="chain" id="PRO_5003391855" description="DUF2125 domain-containing protein" evidence="1">
    <location>
        <begin position="24"/>
        <end position="509"/>
    </location>
</feature>
<dbReference type="KEGG" id="kvl:KVU_2301"/>
<accession>F9Y6M0</accession>
<dbReference type="AlphaFoldDB" id="F9Y6M0"/>
<organism evidence="2 3">
    <name type="scientific">Ketogulonicigenium vulgare (strain WSH-001)</name>
    <dbReference type="NCBI Taxonomy" id="759362"/>
    <lineage>
        <taxon>Bacteria</taxon>
        <taxon>Pseudomonadati</taxon>
        <taxon>Pseudomonadota</taxon>
        <taxon>Alphaproteobacteria</taxon>
        <taxon>Rhodobacterales</taxon>
        <taxon>Roseobacteraceae</taxon>
        <taxon>Ketogulonicigenium</taxon>
    </lineage>
</organism>
<reference evidence="2 3" key="1">
    <citation type="journal article" date="2011" name="J. Bacteriol.">
        <title>Complete genome sequence of the industrial strain Ketogulonicigenium vulgare WSH-001.</title>
        <authorList>
            <person name="Liu L."/>
            <person name="Li Y."/>
            <person name="Zhang J."/>
            <person name="Zhou Z."/>
            <person name="Liu J."/>
            <person name="Li X."/>
            <person name="Zhou J."/>
            <person name="Du G."/>
            <person name="Wang L."/>
            <person name="Chen J."/>
        </authorList>
    </citation>
    <scope>NUCLEOTIDE SEQUENCE [LARGE SCALE GENOMIC DNA]</scope>
    <source>
        <strain evidence="2 3">WSH-001</strain>
    </source>
</reference>
<gene>
    <name evidence="2" type="ordered locus">KVU_2301</name>
</gene>
<evidence type="ECO:0000313" key="2">
    <source>
        <dbReference type="EMBL" id="AEM42140.1"/>
    </source>
</evidence>
<dbReference type="EMBL" id="CP002018">
    <property type="protein sequence ID" value="AEM42140.1"/>
    <property type="molecule type" value="Genomic_DNA"/>
</dbReference>
<protein>
    <recommendedName>
        <fullName evidence="4">DUF2125 domain-containing protein</fullName>
    </recommendedName>
</protein>
<evidence type="ECO:0000313" key="3">
    <source>
        <dbReference type="Proteomes" id="UP000000692"/>
    </source>
</evidence>
<dbReference type="OrthoDB" id="7791409at2"/>
<name>F9Y6M0_KETVW</name>
<dbReference type="Proteomes" id="UP000000692">
    <property type="component" value="Chromosome"/>
</dbReference>
<feature type="signal peptide" evidence="1">
    <location>
        <begin position="1"/>
        <end position="23"/>
    </location>
</feature>
<keyword evidence="1" id="KW-0732">Signal</keyword>
<keyword evidence="3" id="KW-1185">Reference proteome</keyword>
<proteinExistence type="predicted"/>
<dbReference type="RefSeq" id="WP_013385530.1">
    <property type="nucleotide sequence ID" value="NC_017384.1"/>
</dbReference>
<evidence type="ECO:0008006" key="4">
    <source>
        <dbReference type="Google" id="ProtNLM"/>
    </source>
</evidence>